<organism evidence="16 17">
    <name type="scientific">Paenibacillus albus</name>
    <dbReference type="NCBI Taxonomy" id="2495582"/>
    <lineage>
        <taxon>Bacteria</taxon>
        <taxon>Bacillati</taxon>
        <taxon>Bacillota</taxon>
        <taxon>Bacilli</taxon>
        <taxon>Bacillales</taxon>
        <taxon>Paenibacillaceae</taxon>
        <taxon>Paenibacillus</taxon>
    </lineage>
</organism>
<keyword evidence="7" id="KW-0547">Nucleotide-binding</keyword>
<dbReference type="Gene3D" id="6.10.340.10">
    <property type="match status" value="1"/>
</dbReference>
<dbReference type="KEGG" id="palb:EJC50_28820"/>
<dbReference type="SUPFAM" id="SSF55874">
    <property type="entry name" value="ATPase domain of HSP90 chaperone/DNA topoisomerase II/histidine kinase"/>
    <property type="match status" value="1"/>
</dbReference>
<evidence type="ECO:0000259" key="15">
    <source>
        <dbReference type="PROSITE" id="PS50885"/>
    </source>
</evidence>
<keyword evidence="17" id="KW-1185">Reference proteome</keyword>
<evidence type="ECO:0000256" key="10">
    <source>
        <dbReference type="ARBA" id="ARBA00023012"/>
    </source>
</evidence>
<evidence type="ECO:0000256" key="9">
    <source>
        <dbReference type="ARBA" id="ARBA00022840"/>
    </source>
</evidence>
<dbReference type="GO" id="GO:0005524">
    <property type="term" value="F:ATP binding"/>
    <property type="evidence" value="ECO:0007669"/>
    <property type="project" value="UniProtKB-KW"/>
</dbReference>
<dbReference type="InterPro" id="IPR010559">
    <property type="entry name" value="Sig_transdc_His_kin_internal"/>
</dbReference>
<gene>
    <name evidence="16" type="ORF">EJC50_28820</name>
</gene>
<dbReference type="OrthoDB" id="9809348at2"/>
<evidence type="ECO:0000259" key="14">
    <source>
        <dbReference type="PROSITE" id="PS50109"/>
    </source>
</evidence>
<keyword evidence="5" id="KW-0597">Phosphoprotein</keyword>
<keyword evidence="4" id="KW-1003">Cell membrane</keyword>
<comment type="subcellular location">
    <subcellularLocation>
        <location evidence="2">Cell membrane</location>
        <topology evidence="2">Multi-pass membrane protein</topology>
    </subcellularLocation>
</comment>
<dbReference type="PANTHER" id="PTHR34220:SF7">
    <property type="entry name" value="SENSOR HISTIDINE KINASE YPDA"/>
    <property type="match status" value="1"/>
</dbReference>
<keyword evidence="11 13" id="KW-0472">Membrane</keyword>
<feature type="domain" description="Histidine kinase" evidence="14">
    <location>
        <begin position="474"/>
        <end position="588"/>
    </location>
</feature>
<evidence type="ECO:0000256" key="7">
    <source>
        <dbReference type="ARBA" id="ARBA00022741"/>
    </source>
</evidence>
<protein>
    <recommendedName>
        <fullName evidence="3">histidine kinase</fullName>
        <ecNumber evidence="3">2.7.13.3</ecNumber>
    </recommendedName>
</protein>
<evidence type="ECO:0000256" key="6">
    <source>
        <dbReference type="ARBA" id="ARBA00022679"/>
    </source>
</evidence>
<feature type="coiled-coil region" evidence="12">
    <location>
        <begin position="346"/>
        <end position="373"/>
    </location>
</feature>
<keyword evidence="8 16" id="KW-0418">Kinase</keyword>
<evidence type="ECO:0000256" key="3">
    <source>
        <dbReference type="ARBA" id="ARBA00012438"/>
    </source>
</evidence>
<sequence>MAPMNLLRKLPIRGQMYLIAALTVSVIIVILLFNYSRSASYLTKSNELYTRDISNQLEQTILSNYDVIKWLTYNVAYNQSIQDYLLDDDPLTKYQRFPTLKNLFLNLTTVKSGVLDLIVSGKNGDSFSLQGFSTEPFGSFMPKRADSYFSKVAECPSGSIERYCFAVGTNIFSSNIHNKYTSEIGQIIVVIDATTLTGGYDLKTLQPGTTVYMLDRGNTIFMSNDREKIGQPFELPSGGDDSGLVRVDGKLAHIQIKDIPQIGGKFVRVIPDDVFFKDIRKLRKQTLIAVAIGVLLLLIPFLFILNNMILPLRKLYYYMRINNQGDLNRRLDLSGSAEAEVIGVRYNQMLSNMQDLTEQLVDSKERLLTSEIEKKRAEYDFLKSQVNPHFLYNTLDTIRGLASERGVPEIREMTGALSRIFRYSIKGNDAVPLSEEIRIVVAYMNIQAVRFSHRFELSCHIPDSLMQLTVPKMILQPIIENAVYHGLEPRYEKGTLSVIAQLDESGQDLILTVQDDGVGMDNEQLEHIRQQLNPMGETAAANEEDSKGVGLANVHNRLQYLYEHPYGIDIWSKEKAGTIVTLRIPVQMEMRQPCIER</sequence>
<evidence type="ECO:0000256" key="8">
    <source>
        <dbReference type="ARBA" id="ARBA00022777"/>
    </source>
</evidence>
<dbReference type="GO" id="GO:0005886">
    <property type="term" value="C:plasma membrane"/>
    <property type="evidence" value="ECO:0007669"/>
    <property type="project" value="UniProtKB-SubCell"/>
</dbReference>
<dbReference type="Gene3D" id="3.30.565.10">
    <property type="entry name" value="Histidine kinase-like ATPase, C-terminal domain"/>
    <property type="match status" value="1"/>
</dbReference>
<feature type="transmembrane region" description="Helical" evidence="13">
    <location>
        <begin position="16"/>
        <end position="35"/>
    </location>
</feature>
<dbReference type="Pfam" id="PF02518">
    <property type="entry name" value="HATPase_c"/>
    <property type="match status" value="1"/>
</dbReference>
<keyword evidence="6" id="KW-0808">Transferase</keyword>
<dbReference type="SMART" id="SM00387">
    <property type="entry name" value="HATPase_c"/>
    <property type="match status" value="1"/>
</dbReference>
<dbReference type="EMBL" id="CP034437">
    <property type="protein sequence ID" value="AZN43246.1"/>
    <property type="molecule type" value="Genomic_DNA"/>
</dbReference>
<feature type="domain" description="HAMP" evidence="15">
    <location>
        <begin position="306"/>
        <end position="358"/>
    </location>
</feature>
<evidence type="ECO:0000256" key="13">
    <source>
        <dbReference type="SAM" id="Phobius"/>
    </source>
</evidence>
<dbReference type="InterPro" id="IPR003660">
    <property type="entry name" value="HAMP_dom"/>
</dbReference>
<dbReference type="PROSITE" id="PS50885">
    <property type="entry name" value="HAMP"/>
    <property type="match status" value="1"/>
</dbReference>
<dbReference type="EC" id="2.7.13.3" evidence="3"/>
<accession>A0A3S9AC46</accession>
<evidence type="ECO:0000256" key="4">
    <source>
        <dbReference type="ARBA" id="ARBA00022475"/>
    </source>
</evidence>
<comment type="catalytic activity">
    <reaction evidence="1">
        <text>ATP + protein L-histidine = ADP + protein N-phospho-L-histidine.</text>
        <dbReference type="EC" id="2.7.13.3"/>
    </reaction>
</comment>
<keyword evidence="12" id="KW-0175">Coiled coil</keyword>
<evidence type="ECO:0000256" key="12">
    <source>
        <dbReference type="SAM" id="Coils"/>
    </source>
</evidence>
<evidence type="ECO:0000313" key="17">
    <source>
        <dbReference type="Proteomes" id="UP000272528"/>
    </source>
</evidence>
<evidence type="ECO:0000256" key="11">
    <source>
        <dbReference type="ARBA" id="ARBA00023136"/>
    </source>
</evidence>
<dbReference type="InterPro" id="IPR003594">
    <property type="entry name" value="HATPase_dom"/>
</dbReference>
<keyword evidence="13" id="KW-0812">Transmembrane</keyword>
<dbReference type="Pfam" id="PF06580">
    <property type="entry name" value="His_kinase"/>
    <property type="match status" value="1"/>
</dbReference>
<proteinExistence type="predicted"/>
<dbReference type="PROSITE" id="PS50109">
    <property type="entry name" value="HIS_KIN"/>
    <property type="match status" value="1"/>
</dbReference>
<evidence type="ECO:0000256" key="5">
    <source>
        <dbReference type="ARBA" id="ARBA00022553"/>
    </source>
</evidence>
<keyword evidence="9" id="KW-0067">ATP-binding</keyword>
<dbReference type="GO" id="GO:0000155">
    <property type="term" value="F:phosphorelay sensor kinase activity"/>
    <property type="evidence" value="ECO:0007669"/>
    <property type="project" value="InterPro"/>
</dbReference>
<dbReference type="Proteomes" id="UP000272528">
    <property type="component" value="Chromosome"/>
</dbReference>
<dbReference type="InterPro" id="IPR050640">
    <property type="entry name" value="Bact_2-comp_sensor_kinase"/>
</dbReference>
<name>A0A3S9AC46_9BACL</name>
<evidence type="ECO:0000256" key="1">
    <source>
        <dbReference type="ARBA" id="ARBA00000085"/>
    </source>
</evidence>
<reference evidence="17" key="1">
    <citation type="submission" date="2018-12" db="EMBL/GenBank/DDBJ databases">
        <title>Genome sequence of Peanibacillus sp.</title>
        <authorList>
            <person name="Subramani G."/>
            <person name="Srinivasan S."/>
            <person name="Kim M.K."/>
        </authorList>
    </citation>
    <scope>NUCLEOTIDE SEQUENCE [LARGE SCALE GENOMIC DNA]</scope>
    <source>
        <strain evidence="17">18JY67-1</strain>
    </source>
</reference>
<dbReference type="PANTHER" id="PTHR34220">
    <property type="entry name" value="SENSOR HISTIDINE KINASE YPDA"/>
    <property type="match status" value="1"/>
</dbReference>
<keyword evidence="10" id="KW-0902">Two-component regulatory system</keyword>
<evidence type="ECO:0000256" key="2">
    <source>
        <dbReference type="ARBA" id="ARBA00004651"/>
    </source>
</evidence>
<evidence type="ECO:0000313" key="16">
    <source>
        <dbReference type="EMBL" id="AZN43246.1"/>
    </source>
</evidence>
<dbReference type="InterPro" id="IPR036890">
    <property type="entry name" value="HATPase_C_sf"/>
</dbReference>
<dbReference type="InterPro" id="IPR005467">
    <property type="entry name" value="His_kinase_dom"/>
</dbReference>
<dbReference type="AlphaFoldDB" id="A0A3S9AC46"/>
<keyword evidence="13" id="KW-1133">Transmembrane helix</keyword>
<feature type="transmembrane region" description="Helical" evidence="13">
    <location>
        <begin position="286"/>
        <end position="305"/>
    </location>
</feature>